<dbReference type="Pfam" id="PF00990">
    <property type="entry name" value="GGDEF"/>
    <property type="match status" value="1"/>
</dbReference>
<dbReference type="EC" id="2.7.7.65" evidence="1"/>
<dbReference type="EMBL" id="NIXT01002084">
    <property type="protein sequence ID" value="OXE30568.1"/>
    <property type="molecule type" value="Genomic_DNA"/>
</dbReference>
<dbReference type="PROSITE" id="PS50887">
    <property type="entry name" value="GGDEF"/>
    <property type="match status" value="1"/>
</dbReference>
<dbReference type="GO" id="GO:0052621">
    <property type="term" value="F:diguanylate cyclase activity"/>
    <property type="evidence" value="ECO:0007669"/>
    <property type="project" value="UniProtKB-EC"/>
</dbReference>
<reference evidence="4 5" key="1">
    <citation type="journal article" date="2017" name="Appl. Environ. Microbiol.">
        <title>Parallel evolution of two clades of a major Atlantic endemic Vibrio parahaemolyticus pathogen lineage by independent acquisition of related pathogenicity islands.</title>
        <authorList>
            <person name="Xu F."/>
            <person name="Gonzalez-Escalona N."/>
            <person name="Drees K.P."/>
            <person name="Sebra R.P."/>
            <person name="Cooper V.S."/>
            <person name="Jones S.H."/>
            <person name="Whistler C.A."/>
        </authorList>
    </citation>
    <scope>NUCLEOTIDE SEQUENCE [LARGE SCALE GENOMIC DNA]</scope>
    <source>
        <strain evidence="4 5">MAVP-3</strain>
    </source>
</reference>
<protein>
    <recommendedName>
        <fullName evidence="1">diguanylate cyclase</fullName>
        <ecNumber evidence="1">2.7.7.65</ecNumber>
    </recommendedName>
</protein>
<feature type="domain" description="GGDEF" evidence="3">
    <location>
        <begin position="1"/>
        <end position="85"/>
    </location>
</feature>
<accession>A0A227J6S1</accession>
<dbReference type="SUPFAM" id="SSF55073">
    <property type="entry name" value="Nucleotide cyclase"/>
    <property type="match status" value="1"/>
</dbReference>
<gene>
    <name evidence="4" type="ORF">CA163_22660</name>
</gene>
<comment type="catalytic activity">
    <reaction evidence="2">
        <text>2 GTP = 3',3'-c-di-GMP + 2 diphosphate</text>
        <dbReference type="Rhea" id="RHEA:24898"/>
        <dbReference type="ChEBI" id="CHEBI:33019"/>
        <dbReference type="ChEBI" id="CHEBI:37565"/>
        <dbReference type="ChEBI" id="CHEBI:58805"/>
        <dbReference type="EC" id="2.7.7.65"/>
    </reaction>
</comment>
<organism evidence="4 5">
    <name type="scientific">Vibrio parahaemolyticus</name>
    <dbReference type="NCBI Taxonomy" id="670"/>
    <lineage>
        <taxon>Bacteria</taxon>
        <taxon>Pseudomonadati</taxon>
        <taxon>Pseudomonadota</taxon>
        <taxon>Gammaproteobacteria</taxon>
        <taxon>Vibrionales</taxon>
        <taxon>Vibrionaceae</taxon>
        <taxon>Vibrio</taxon>
    </lineage>
</organism>
<dbReference type="PANTHER" id="PTHR45138:SF9">
    <property type="entry name" value="DIGUANYLATE CYCLASE DGCM-RELATED"/>
    <property type="match status" value="1"/>
</dbReference>
<dbReference type="InterPro" id="IPR029787">
    <property type="entry name" value="Nucleotide_cyclase"/>
</dbReference>
<dbReference type="PANTHER" id="PTHR45138">
    <property type="entry name" value="REGULATORY COMPONENTS OF SENSORY TRANSDUCTION SYSTEM"/>
    <property type="match status" value="1"/>
</dbReference>
<evidence type="ECO:0000313" key="5">
    <source>
        <dbReference type="Proteomes" id="UP000214596"/>
    </source>
</evidence>
<dbReference type="AlphaFoldDB" id="A0A227J6S1"/>
<dbReference type="InterPro" id="IPR043128">
    <property type="entry name" value="Rev_trsase/Diguanyl_cyclase"/>
</dbReference>
<evidence type="ECO:0000256" key="2">
    <source>
        <dbReference type="ARBA" id="ARBA00034247"/>
    </source>
</evidence>
<dbReference type="NCBIfam" id="TIGR00254">
    <property type="entry name" value="GGDEF"/>
    <property type="match status" value="1"/>
</dbReference>
<dbReference type="InterPro" id="IPR050469">
    <property type="entry name" value="Diguanylate_Cyclase"/>
</dbReference>
<proteinExistence type="predicted"/>
<dbReference type="Proteomes" id="UP000214596">
    <property type="component" value="Unassembled WGS sequence"/>
</dbReference>
<feature type="non-terminal residue" evidence="4">
    <location>
        <position position="1"/>
    </location>
</feature>
<sequence>GEEFVLLLKNVDEIDVPFRVQSLHKTISEKQIKTERNEDLRVTASLAYLSTSMPLTNFDELYSILDQALYQAKRNGKNAVVDAYNEPINLSSEFANS</sequence>
<dbReference type="InterPro" id="IPR000160">
    <property type="entry name" value="GGDEF_dom"/>
</dbReference>
<evidence type="ECO:0000313" key="4">
    <source>
        <dbReference type="EMBL" id="OXE30568.1"/>
    </source>
</evidence>
<name>A0A227J6S1_VIBPH</name>
<dbReference type="Gene3D" id="3.30.70.270">
    <property type="match status" value="1"/>
</dbReference>
<evidence type="ECO:0000259" key="3">
    <source>
        <dbReference type="PROSITE" id="PS50887"/>
    </source>
</evidence>
<evidence type="ECO:0000256" key="1">
    <source>
        <dbReference type="ARBA" id="ARBA00012528"/>
    </source>
</evidence>
<comment type="caution">
    <text evidence="4">The sequence shown here is derived from an EMBL/GenBank/DDBJ whole genome shotgun (WGS) entry which is preliminary data.</text>
</comment>